<evidence type="ECO:0000256" key="3">
    <source>
        <dbReference type="ARBA" id="ARBA00016337"/>
    </source>
</evidence>
<keyword evidence="12" id="KW-1185">Reference proteome</keyword>
<evidence type="ECO:0000256" key="8">
    <source>
        <dbReference type="ARBA" id="ARBA00022842"/>
    </source>
</evidence>
<evidence type="ECO:0000256" key="2">
    <source>
        <dbReference type="ARBA" id="ARBA00011955"/>
    </source>
</evidence>
<gene>
    <name evidence="11" type="ORF">GPX89_35430</name>
</gene>
<dbReference type="RefSeq" id="WP_157392096.1">
    <property type="nucleotide sequence ID" value="NZ_WRPP01000009.1"/>
</dbReference>
<evidence type="ECO:0000256" key="1">
    <source>
        <dbReference type="ARBA" id="ARBA00001946"/>
    </source>
</evidence>
<dbReference type="GO" id="GO:0016740">
    <property type="term" value="F:transferase activity"/>
    <property type="evidence" value="ECO:0007669"/>
    <property type="project" value="UniProtKB-KW"/>
</dbReference>
<dbReference type="PANTHER" id="PTHR30040">
    <property type="entry name" value="THIAMINE BIOSYNTHESIS LIPOPROTEIN APBE"/>
    <property type="match status" value="1"/>
</dbReference>
<dbReference type="Pfam" id="PF02424">
    <property type="entry name" value="ApbE"/>
    <property type="match status" value="1"/>
</dbReference>
<dbReference type="Proteomes" id="UP000466794">
    <property type="component" value="Unassembled WGS sequence"/>
</dbReference>
<keyword evidence="8" id="KW-0460">Magnesium</keyword>
<dbReference type="InterPro" id="IPR003374">
    <property type="entry name" value="ApbE-like_sf"/>
</dbReference>
<evidence type="ECO:0000256" key="10">
    <source>
        <dbReference type="ARBA" id="ARBA00048540"/>
    </source>
</evidence>
<dbReference type="SUPFAM" id="SSF143631">
    <property type="entry name" value="ApbE-like"/>
    <property type="match status" value="2"/>
</dbReference>
<proteinExistence type="predicted"/>
<comment type="caution">
    <text evidence="11">The sequence shown here is derived from an EMBL/GenBank/DDBJ whole genome shotgun (WGS) entry which is preliminary data.</text>
</comment>
<organism evidence="11 12">
    <name type="scientific">Nocardia terrae</name>
    <dbReference type="NCBI Taxonomy" id="2675851"/>
    <lineage>
        <taxon>Bacteria</taxon>
        <taxon>Bacillati</taxon>
        <taxon>Actinomycetota</taxon>
        <taxon>Actinomycetes</taxon>
        <taxon>Mycobacteriales</taxon>
        <taxon>Nocardiaceae</taxon>
        <taxon>Nocardia</taxon>
    </lineage>
</organism>
<dbReference type="Gene3D" id="3.10.520.10">
    <property type="entry name" value="ApbE-like domains"/>
    <property type="match status" value="1"/>
</dbReference>
<evidence type="ECO:0000256" key="4">
    <source>
        <dbReference type="ARBA" id="ARBA00022630"/>
    </source>
</evidence>
<comment type="catalytic activity">
    <reaction evidence="10">
        <text>L-threonyl-[protein] + FAD = FMN-L-threonyl-[protein] + AMP + H(+)</text>
        <dbReference type="Rhea" id="RHEA:36847"/>
        <dbReference type="Rhea" id="RHEA-COMP:11060"/>
        <dbReference type="Rhea" id="RHEA-COMP:11061"/>
        <dbReference type="ChEBI" id="CHEBI:15378"/>
        <dbReference type="ChEBI" id="CHEBI:30013"/>
        <dbReference type="ChEBI" id="CHEBI:57692"/>
        <dbReference type="ChEBI" id="CHEBI:74257"/>
        <dbReference type="ChEBI" id="CHEBI:456215"/>
        <dbReference type="EC" id="2.7.1.180"/>
    </reaction>
</comment>
<keyword evidence="6" id="KW-0479">Metal-binding</keyword>
<dbReference type="GO" id="GO:0046872">
    <property type="term" value="F:metal ion binding"/>
    <property type="evidence" value="ECO:0007669"/>
    <property type="project" value="UniProtKB-KW"/>
</dbReference>
<dbReference type="AlphaFoldDB" id="A0A7K1V786"/>
<dbReference type="InterPro" id="IPR024932">
    <property type="entry name" value="ApbE"/>
</dbReference>
<evidence type="ECO:0000313" key="11">
    <source>
        <dbReference type="EMBL" id="MVU82510.1"/>
    </source>
</evidence>
<protein>
    <recommendedName>
        <fullName evidence="3">FAD:protein FMN transferase</fullName>
        <ecNumber evidence="2">2.7.1.180</ecNumber>
    </recommendedName>
    <alternativeName>
        <fullName evidence="9">Flavin transferase</fullName>
    </alternativeName>
</protein>
<evidence type="ECO:0000313" key="12">
    <source>
        <dbReference type="Proteomes" id="UP000466794"/>
    </source>
</evidence>
<keyword evidence="4" id="KW-0285">Flavoprotein</keyword>
<sequence length="378" mass="38516">MTAAVSAVEWPVWSTTARVVVTDSAASASARALVRAHLAEVDAACSRFRADSEVSRLARADGKPVHVSALLAEHVRAALSAARDTGGDVDPTVGAAMIGLGYDRDFGLLLPARSGREARESDARTRVEAADVAFGTGETAAAPQADGATSDSPALVAGTGVAAEVAGGWSAVPESRRSETRVAIAARVDWTAVSLEGQLLCVPAGVLLDLGATAKALAADVCAHRVAARLGCGVLVSLGGDIATAGAAPDGGWQVLVEDRPGEPRSRVALPAGAGLATSSTLRRRWWRGGSVVHHIVDPRTGVAADPEWRTVSVAASSCLAANTAATAAIVRGRDALTGLRAGGLPARLVRRDGAVVVLGGWPESDLAAEDKREFDSI</sequence>
<evidence type="ECO:0000256" key="6">
    <source>
        <dbReference type="ARBA" id="ARBA00022723"/>
    </source>
</evidence>
<keyword evidence="5 11" id="KW-0808">Transferase</keyword>
<accession>A0A7K1V786</accession>
<dbReference type="EC" id="2.7.1.180" evidence="2"/>
<keyword evidence="7" id="KW-0274">FAD</keyword>
<evidence type="ECO:0000256" key="5">
    <source>
        <dbReference type="ARBA" id="ARBA00022679"/>
    </source>
</evidence>
<evidence type="ECO:0000256" key="9">
    <source>
        <dbReference type="ARBA" id="ARBA00031306"/>
    </source>
</evidence>
<evidence type="ECO:0000256" key="7">
    <source>
        <dbReference type="ARBA" id="ARBA00022827"/>
    </source>
</evidence>
<comment type="cofactor">
    <cofactor evidence="1">
        <name>Mg(2+)</name>
        <dbReference type="ChEBI" id="CHEBI:18420"/>
    </cofactor>
</comment>
<dbReference type="EMBL" id="WRPP01000009">
    <property type="protein sequence ID" value="MVU82510.1"/>
    <property type="molecule type" value="Genomic_DNA"/>
</dbReference>
<dbReference type="PANTHER" id="PTHR30040:SF2">
    <property type="entry name" value="FAD:PROTEIN FMN TRANSFERASE"/>
    <property type="match status" value="1"/>
</dbReference>
<name>A0A7K1V786_9NOCA</name>
<reference evidence="11 12" key="1">
    <citation type="submission" date="2019-12" db="EMBL/GenBank/DDBJ databases">
        <title>Nocardia sp. nov. ET3-3 isolated from soil.</title>
        <authorList>
            <person name="Kanchanasin P."/>
            <person name="Tanasupawat S."/>
            <person name="Yuki M."/>
            <person name="Kudo T."/>
        </authorList>
    </citation>
    <scope>NUCLEOTIDE SEQUENCE [LARGE SCALE GENOMIC DNA]</scope>
    <source>
        <strain evidence="11 12">ET3-3</strain>
    </source>
</reference>